<evidence type="ECO:0000256" key="23">
    <source>
        <dbReference type="SAM" id="MobiDB-lite"/>
    </source>
</evidence>
<dbReference type="GO" id="GO:0046872">
    <property type="term" value="F:metal ion binding"/>
    <property type="evidence" value="ECO:0007669"/>
    <property type="project" value="UniProtKB-KW"/>
</dbReference>
<name>A0A0D7A383_9AGAR</name>
<keyword evidence="16" id="KW-0408">Iron</keyword>
<dbReference type="InterPro" id="IPR027417">
    <property type="entry name" value="P-loop_NTPase"/>
</dbReference>
<evidence type="ECO:0000256" key="1">
    <source>
        <dbReference type="ARBA" id="ARBA00001966"/>
    </source>
</evidence>
<dbReference type="InterPro" id="IPR041679">
    <property type="entry name" value="DNA2/NAM7-like_C"/>
</dbReference>
<feature type="domain" description="DNA2/NAM7 helicase-like C-terminal" evidence="26">
    <location>
        <begin position="852"/>
        <end position="1058"/>
    </location>
</feature>
<evidence type="ECO:0000256" key="20">
    <source>
        <dbReference type="ARBA" id="ARBA00023242"/>
    </source>
</evidence>
<evidence type="ECO:0000256" key="15">
    <source>
        <dbReference type="ARBA" id="ARBA00022840"/>
    </source>
</evidence>
<dbReference type="GO" id="GO:0004519">
    <property type="term" value="F:endonuclease activity"/>
    <property type="evidence" value="ECO:0007669"/>
    <property type="project" value="UniProtKB-KW"/>
</dbReference>
<dbReference type="OrthoDB" id="6513042at2759"/>
<dbReference type="InterPro" id="IPR011604">
    <property type="entry name" value="PDDEXK-like_dom_sf"/>
</dbReference>
<keyword evidence="28" id="KW-1185">Reference proteome</keyword>
<dbReference type="Pfam" id="PF08696">
    <property type="entry name" value="Dna2"/>
    <property type="match status" value="1"/>
</dbReference>
<keyword evidence="14" id="KW-0347">Helicase</keyword>
<evidence type="ECO:0000256" key="2">
    <source>
        <dbReference type="ARBA" id="ARBA00004123"/>
    </source>
</evidence>
<evidence type="ECO:0000256" key="6">
    <source>
        <dbReference type="ARBA" id="ARBA00022485"/>
    </source>
</evidence>
<evidence type="ECO:0000256" key="9">
    <source>
        <dbReference type="ARBA" id="ARBA00022723"/>
    </source>
</evidence>
<keyword evidence="6" id="KW-0004">4Fe-4S</keyword>
<dbReference type="Pfam" id="PF13087">
    <property type="entry name" value="AAA_12"/>
    <property type="match status" value="1"/>
</dbReference>
<evidence type="ECO:0000256" key="16">
    <source>
        <dbReference type="ARBA" id="ARBA00023004"/>
    </source>
</evidence>
<sequence>MPPKTPTAAEEAEFMNDLLSGIDDSFWSYAPSPDPSPKRKKTTATPQQSRTSRKRTLALSKSLPLPEKPQYPLSRVLSAESIDMAALFEGAEDWDWDDTLSDPATPKKPSPKKPTGAARETVNTTVQSLPRYIPAPCTRCVVESVSVMCDENGFEIKATSEHRLVFLRDHWVDTPVSKGDVVNVIGPFSSVRSSSSSVTLSISISSKNNIIVLHPDILITATALSNAPNCRRKPILSSLVRSTSDTTPALVWGNMLHEVMQSCFKEENWKEDQMKTKIDEVLHKGLPDLVKIDTTLEQARHELSQRAAGFTRFAGKYMSNLPKISRLAIDKVLDIEEDIWSPTFGLKGKLDVSVDAVLSTTDTIFKKPVLKRGPRPFEIKTGRATSVMEHRAQTMLYTLLAAERYGIEVPSGLLYYTQSDEVIAVPASPSEIRSLIGIRNELASYMARHLEDAVVPRSFLPPTIDDERICKRCYNLDTCMLYRKAVENVEDKTSAIADAYDLKTSHLSPPHCQFFKEWDALIAMEEQDLVRFKKELWTMGASRREEKGRCFARMCLDRSYTLEKTDQIGRSTRIHKYSCRFTRKANTHGPSLLTGHMSEGDAVTVSIAPRLLAIARGFITTLTPHEVVLGVDHDLDLDMLLTRLAILDPTNVPPRADDIEFRIDRDELFSGMGRIRDNLAQLFYSGGDKKRRELVVDLRKPVFDPLGELVPEVARHLYRLNDSQRLAVRKALAAQDYALVLGMPGTGKTTVIAALIKCLVSFNKTVLLASYTHSAVDNILLKLKDDCDFSILRLGNVDKVHPDVRQFTLTAQRVPTTIEQLEYQIMSPPVVATTCLSIDDFVRNPAARKGGMEVSLFRRLSQAHPDAVVDLAYQYRMNKDIMLLSNVLVYGNRLRCGSDEVAEQALILPNRALVNQLCTDMCWLEKLLAEDCKAIFVDTDALPARDLRVGDLVQNETEARLVCQLVEALLACGVREDQIGLITLYRQQIKLLAHRLHNHKDIEILTADRSQGRDKDCIIISMVRSNEDGQIGELLRDWRRINVSFTRARRKLVIFGSRRTLQTSQLLSEFFKLMDQQGWILPLDPNALTVHADLCEDITCLPKRSADEMTRDTSTANSIQTKRMKTKRLGADEGVVNGRPILRDLWMNSK</sequence>
<keyword evidence="10" id="KW-0547">Nucleotide-binding</keyword>
<keyword evidence="17" id="KW-0411">Iron-sulfur</keyword>
<gene>
    <name evidence="27" type="ORF">FISHEDRAFT_67025</name>
</gene>
<feature type="domain" description="DNA2/NAM7 helicase helicase" evidence="25">
    <location>
        <begin position="720"/>
        <end position="811"/>
    </location>
</feature>
<evidence type="ECO:0000256" key="13">
    <source>
        <dbReference type="ARBA" id="ARBA00022801"/>
    </source>
</evidence>
<evidence type="ECO:0000256" key="7">
    <source>
        <dbReference type="ARBA" id="ARBA00022705"/>
    </source>
</evidence>
<dbReference type="GO" id="GO:0016887">
    <property type="term" value="F:ATP hydrolysis activity"/>
    <property type="evidence" value="ECO:0007669"/>
    <property type="project" value="RHEA"/>
</dbReference>
<dbReference type="CDD" id="cd18808">
    <property type="entry name" value="SF1_C_Upf1"/>
    <property type="match status" value="1"/>
</dbReference>
<dbReference type="InterPro" id="IPR050534">
    <property type="entry name" value="Coronavir_polyprotein_1ab"/>
</dbReference>
<evidence type="ECO:0000256" key="4">
    <source>
        <dbReference type="ARBA" id="ARBA00012551"/>
    </source>
</evidence>
<dbReference type="Proteomes" id="UP000054144">
    <property type="component" value="Unassembled WGS sequence"/>
</dbReference>
<dbReference type="Pfam" id="PF13086">
    <property type="entry name" value="AAA_11"/>
    <property type="match status" value="1"/>
</dbReference>
<comment type="catalytic activity">
    <reaction evidence="22">
        <text>ATP + H2O = ADP + phosphate + H(+)</text>
        <dbReference type="Rhea" id="RHEA:13065"/>
        <dbReference type="ChEBI" id="CHEBI:15377"/>
        <dbReference type="ChEBI" id="CHEBI:15378"/>
        <dbReference type="ChEBI" id="CHEBI:30616"/>
        <dbReference type="ChEBI" id="CHEBI:43474"/>
        <dbReference type="ChEBI" id="CHEBI:456216"/>
        <dbReference type="EC" id="3.6.4.12"/>
    </reaction>
</comment>
<comment type="cofactor">
    <cofactor evidence="1">
        <name>[4Fe-4S] cluster</name>
        <dbReference type="ChEBI" id="CHEBI:49883"/>
    </cofactor>
</comment>
<dbReference type="GO" id="GO:0006260">
    <property type="term" value="P:DNA replication"/>
    <property type="evidence" value="ECO:0007669"/>
    <property type="project" value="UniProtKB-KW"/>
</dbReference>
<evidence type="ECO:0000256" key="10">
    <source>
        <dbReference type="ARBA" id="ARBA00022741"/>
    </source>
</evidence>
<keyword evidence="9" id="KW-0479">Metal-binding</keyword>
<keyword evidence="21" id="KW-0511">Multifunctional enzyme</keyword>
<keyword evidence="13" id="KW-0378">Hydrolase</keyword>
<dbReference type="CDD" id="cd22318">
    <property type="entry name" value="DNA2_N-like"/>
    <property type="match status" value="1"/>
</dbReference>
<dbReference type="PANTHER" id="PTHR43788">
    <property type="entry name" value="DNA2/NAM7 HELICASE FAMILY MEMBER"/>
    <property type="match status" value="1"/>
</dbReference>
<evidence type="ECO:0000313" key="27">
    <source>
        <dbReference type="EMBL" id="KIY45477.1"/>
    </source>
</evidence>
<evidence type="ECO:0000256" key="19">
    <source>
        <dbReference type="ARBA" id="ARBA00023204"/>
    </source>
</evidence>
<dbReference type="SUPFAM" id="SSF52540">
    <property type="entry name" value="P-loop containing nucleoside triphosphate hydrolases"/>
    <property type="match status" value="1"/>
</dbReference>
<feature type="region of interest" description="Disordered" evidence="23">
    <location>
        <begin position="95"/>
        <end position="120"/>
    </location>
</feature>
<dbReference type="PANTHER" id="PTHR43788:SF8">
    <property type="entry name" value="DNA-BINDING PROTEIN SMUBP-2"/>
    <property type="match status" value="1"/>
</dbReference>
<keyword evidence="18" id="KW-0238">DNA-binding</keyword>
<feature type="region of interest" description="Disordered" evidence="23">
    <location>
        <begin position="25"/>
        <end position="66"/>
    </location>
</feature>
<proteinExistence type="inferred from homology"/>
<reference evidence="27 28" key="1">
    <citation type="journal article" date="2015" name="Fungal Genet. Biol.">
        <title>Evolution of novel wood decay mechanisms in Agaricales revealed by the genome sequences of Fistulina hepatica and Cylindrobasidium torrendii.</title>
        <authorList>
            <person name="Floudas D."/>
            <person name="Held B.W."/>
            <person name="Riley R."/>
            <person name="Nagy L.G."/>
            <person name="Koehler G."/>
            <person name="Ransdell A.S."/>
            <person name="Younus H."/>
            <person name="Chow J."/>
            <person name="Chiniquy J."/>
            <person name="Lipzen A."/>
            <person name="Tritt A."/>
            <person name="Sun H."/>
            <person name="Haridas S."/>
            <person name="LaButti K."/>
            <person name="Ohm R.A."/>
            <person name="Kues U."/>
            <person name="Blanchette R.A."/>
            <person name="Grigoriev I.V."/>
            <person name="Minto R.E."/>
            <person name="Hibbett D.S."/>
        </authorList>
    </citation>
    <scope>NUCLEOTIDE SEQUENCE [LARGE SCALE GENOMIC DNA]</scope>
    <source>
        <strain evidence="27 28">ATCC 64428</strain>
    </source>
</reference>
<keyword evidence="15" id="KW-0067">ATP-binding</keyword>
<keyword evidence="12" id="KW-0227">DNA damage</keyword>
<dbReference type="GO" id="GO:0005634">
    <property type="term" value="C:nucleus"/>
    <property type="evidence" value="ECO:0007669"/>
    <property type="project" value="UniProtKB-SubCell"/>
</dbReference>
<dbReference type="InterPro" id="IPR041677">
    <property type="entry name" value="DNA2/NAM7_AAA_11"/>
</dbReference>
<evidence type="ECO:0000256" key="18">
    <source>
        <dbReference type="ARBA" id="ARBA00023125"/>
    </source>
</evidence>
<keyword evidence="8" id="KW-0540">Nuclease</keyword>
<organism evidence="27 28">
    <name type="scientific">Fistulina hepatica ATCC 64428</name>
    <dbReference type="NCBI Taxonomy" id="1128425"/>
    <lineage>
        <taxon>Eukaryota</taxon>
        <taxon>Fungi</taxon>
        <taxon>Dikarya</taxon>
        <taxon>Basidiomycota</taxon>
        <taxon>Agaricomycotina</taxon>
        <taxon>Agaricomycetes</taxon>
        <taxon>Agaricomycetidae</taxon>
        <taxon>Agaricales</taxon>
        <taxon>Fistulinaceae</taxon>
        <taxon>Fistulina</taxon>
    </lineage>
</organism>
<evidence type="ECO:0000259" key="26">
    <source>
        <dbReference type="Pfam" id="PF13087"/>
    </source>
</evidence>
<evidence type="ECO:0000256" key="12">
    <source>
        <dbReference type="ARBA" id="ARBA00022763"/>
    </source>
</evidence>
<evidence type="ECO:0000256" key="11">
    <source>
        <dbReference type="ARBA" id="ARBA00022759"/>
    </source>
</evidence>
<evidence type="ECO:0000256" key="17">
    <source>
        <dbReference type="ARBA" id="ARBA00023014"/>
    </source>
</evidence>
<keyword evidence="11" id="KW-0255">Endonuclease</keyword>
<dbReference type="GO" id="GO:0003677">
    <property type="term" value="F:DNA binding"/>
    <property type="evidence" value="ECO:0007669"/>
    <property type="project" value="UniProtKB-KW"/>
</dbReference>
<evidence type="ECO:0000259" key="25">
    <source>
        <dbReference type="Pfam" id="PF13086"/>
    </source>
</evidence>
<evidence type="ECO:0000256" key="3">
    <source>
        <dbReference type="ARBA" id="ARBA00007913"/>
    </source>
</evidence>
<feature type="domain" description="DNA replication factor Dna2 N-terminal" evidence="24">
    <location>
        <begin position="158"/>
        <end position="355"/>
    </location>
</feature>
<dbReference type="InterPro" id="IPR014808">
    <property type="entry name" value="DNA_replication_fac_Dna2_N"/>
</dbReference>
<keyword evidence="20" id="KW-0539">Nucleus</keyword>
<dbReference type="EMBL" id="KN882048">
    <property type="protein sequence ID" value="KIY45477.1"/>
    <property type="molecule type" value="Genomic_DNA"/>
</dbReference>
<evidence type="ECO:0000313" key="28">
    <source>
        <dbReference type="Proteomes" id="UP000054144"/>
    </source>
</evidence>
<dbReference type="GO" id="GO:0051539">
    <property type="term" value="F:4 iron, 4 sulfur cluster binding"/>
    <property type="evidence" value="ECO:0007669"/>
    <property type="project" value="UniProtKB-KW"/>
</dbReference>
<comment type="subcellular location">
    <subcellularLocation>
        <location evidence="2">Nucleus</location>
    </subcellularLocation>
</comment>
<evidence type="ECO:0000256" key="22">
    <source>
        <dbReference type="ARBA" id="ARBA00047995"/>
    </source>
</evidence>
<evidence type="ECO:0000259" key="24">
    <source>
        <dbReference type="Pfam" id="PF08696"/>
    </source>
</evidence>
<dbReference type="Gene3D" id="3.90.320.10">
    <property type="match status" value="1"/>
</dbReference>
<dbReference type="FunFam" id="3.40.50.300:FF:000789">
    <property type="entry name" value="DNA replication ATP-dependent helicase/nuclease DNA2"/>
    <property type="match status" value="1"/>
</dbReference>
<accession>A0A0D7A383</accession>
<dbReference type="AlphaFoldDB" id="A0A0D7A383"/>
<evidence type="ECO:0000256" key="8">
    <source>
        <dbReference type="ARBA" id="ARBA00022722"/>
    </source>
</evidence>
<comment type="similarity">
    <text evidence="3">Belongs to the DNA2/NAM7 helicase family.</text>
</comment>
<dbReference type="InterPro" id="IPR047187">
    <property type="entry name" value="SF1_C_Upf1"/>
</dbReference>
<evidence type="ECO:0000256" key="5">
    <source>
        <dbReference type="ARBA" id="ARBA00021516"/>
    </source>
</evidence>
<keyword evidence="19" id="KW-0234">DNA repair</keyword>
<dbReference type="GO" id="GO:0043139">
    <property type="term" value="F:5'-3' DNA helicase activity"/>
    <property type="evidence" value="ECO:0007669"/>
    <property type="project" value="TreeGrafter"/>
</dbReference>
<evidence type="ECO:0000256" key="14">
    <source>
        <dbReference type="ARBA" id="ARBA00022806"/>
    </source>
</evidence>
<keyword evidence="7" id="KW-0235">DNA replication</keyword>
<dbReference type="Gene3D" id="3.40.50.300">
    <property type="entry name" value="P-loop containing nucleotide triphosphate hydrolases"/>
    <property type="match status" value="2"/>
</dbReference>
<dbReference type="EC" id="3.6.4.12" evidence="4"/>
<protein>
    <recommendedName>
        <fullName evidence="5">DNA replication ATP-dependent helicase/nuclease DNA2</fullName>
        <ecNumber evidence="4">3.6.4.12</ecNumber>
    </recommendedName>
</protein>
<dbReference type="GO" id="GO:0006281">
    <property type="term" value="P:DNA repair"/>
    <property type="evidence" value="ECO:0007669"/>
    <property type="project" value="UniProtKB-KW"/>
</dbReference>
<evidence type="ECO:0000256" key="21">
    <source>
        <dbReference type="ARBA" id="ARBA00023268"/>
    </source>
</evidence>
<dbReference type="GO" id="GO:0005524">
    <property type="term" value="F:ATP binding"/>
    <property type="evidence" value="ECO:0007669"/>
    <property type="project" value="UniProtKB-KW"/>
</dbReference>